<dbReference type="Pfam" id="PF07228">
    <property type="entry name" value="SpoIIE"/>
    <property type="match status" value="1"/>
</dbReference>
<evidence type="ECO:0000313" key="2">
    <source>
        <dbReference type="EMBL" id="XDK33351.1"/>
    </source>
</evidence>
<dbReference type="InterPro" id="IPR039248">
    <property type="entry name" value="Ptase_RsbX"/>
</dbReference>
<dbReference type="SMART" id="SM00331">
    <property type="entry name" value="PP2C_SIG"/>
    <property type="match status" value="1"/>
</dbReference>
<dbReference type="EMBL" id="CP162599">
    <property type="protein sequence ID" value="XDK33351.1"/>
    <property type="molecule type" value="Genomic_DNA"/>
</dbReference>
<dbReference type="SUPFAM" id="SSF81606">
    <property type="entry name" value="PP2C-like"/>
    <property type="match status" value="1"/>
</dbReference>
<dbReference type="RefSeq" id="WP_368654033.1">
    <property type="nucleotide sequence ID" value="NZ_CP162599.1"/>
</dbReference>
<proteinExistence type="predicted"/>
<organism evidence="2">
    <name type="scientific">Ornithinibacillus sp. 4-3</name>
    <dbReference type="NCBI Taxonomy" id="3231488"/>
    <lineage>
        <taxon>Bacteria</taxon>
        <taxon>Bacillati</taxon>
        <taxon>Bacillota</taxon>
        <taxon>Bacilli</taxon>
        <taxon>Bacillales</taxon>
        <taxon>Bacillaceae</taxon>
        <taxon>Ornithinibacillus</taxon>
    </lineage>
</organism>
<dbReference type="AlphaFoldDB" id="A0AB39HTM6"/>
<dbReference type="InterPro" id="IPR036457">
    <property type="entry name" value="PPM-type-like_dom_sf"/>
</dbReference>
<gene>
    <name evidence="2" type="ORF">AB4Y30_02990</name>
</gene>
<feature type="domain" description="PPM-type phosphatase" evidence="1">
    <location>
        <begin position="3"/>
        <end position="192"/>
    </location>
</feature>
<protein>
    <submittedName>
        <fullName evidence="2">SpoIIE family protein phosphatase</fullName>
    </submittedName>
</protein>
<dbReference type="InterPro" id="IPR001932">
    <property type="entry name" value="PPM-type_phosphatase-like_dom"/>
</dbReference>
<evidence type="ECO:0000259" key="1">
    <source>
        <dbReference type="SMART" id="SM00331"/>
    </source>
</evidence>
<name>A0AB39HTM6_9BACI</name>
<dbReference type="PANTHER" id="PTHR35801">
    <property type="entry name" value="PHOSPHOSERINE PHOSPHATASE RSBX"/>
    <property type="match status" value="1"/>
</dbReference>
<dbReference type="PANTHER" id="PTHR35801:SF1">
    <property type="entry name" value="PHOSPHOSERINE PHOSPHATASE RSBX"/>
    <property type="match status" value="1"/>
</dbReference>
<sequence length="194" mass="21845">MSKVQISVYQKEKPGSPFCGDRYFYEETESGFICALADGLGTGEFAEESAEIVIDIIKKNPDATPNEIMITCNKQLHGKRGVVLGILKLDFITNIYTVSTIGNIGIVFIHNKKKQHHIPTGGYLAGTKKKFKVEHGQLKDDMHFIMYSDGVSDADLNPCIMHEDVREIISAYDEATKLRERRDDTTLLAIRYKK</sequence>
<accession>A0AB39HTM6</accession>
<dbReference type="Gene3D" id="3.60.40.10">
    <property type="entry name" value="PPM-type phosphatase domain"/>
    <property type="match status" value="1"/>
</dbReference>
<reference evidence="2" key="1">
    <citation type="submission" date="2024-07" db="EMBL/GenBank/DDBJ databases">
        <title>Halotolerant mesophilic bacterium Ornithinibacillus sp. 4-3, sp. nov., isolated from soil.</title>
        <authorList>
            <person name="Sidarenka A.V."/>
            <person name="Guliayeva D.E."/>
            <person name="Leanovich S.I."/>
            <person name="Hileuskaya K.S."/>
            <person name="Akhremchuk A.E."/>
            <person name="Sikolenko M.A."/>
            <person name="Valentovich L.N."/>
        </authorList>
    </citation>
    <scope>NUCLEOTIDE SEQUENCE</scope>
    <source>
        <strain evidence="2">4-3</strain>
    </source>
</reference>